<reference evidence="1" key="1">
    <citation type="submission" date="2013-04" db="EMBL/GenBank/DDBJ databases">
        <authorList>
            <person name="Qu J."/>
            <person name="Murali S.C."/>
            <person name="Bandaranaike D."/>
            <person name="Bellair M."/>
            <person name="Blankenburg K."/>
            <person name="Chao H."/>
            <person name="Dinh H."/>
            <person name="Doddapaneni H."/>
            <person name="Downs B."/>
            <person name="Dugan-Rocha S."/>
            <person name="Elkadiri S."/>
            <person name="Gnanaolivu R.D."/>
            <person name="Hernandez B."/>
            <person name="Javaid M."/>
            <person name="Jayaseelan J.C."/>
            <person name="Lee S."/>
            <person name="Li M."/>
            <person name="Ming W."/>
            <person name="Munidasa M."/>
            <person name="Muniz J."/>
            <person name="Nguyen L."/>
            <person name="Ongeri F."/>
            <person name="Osuji N."/>
            <person name="Pu L.-L."/>
            <person name="Puazo M."/>
            <person name="Qu C."/>
            <person name="Quiroz J."/>
            <person name="Raj R."/>
            <person name="Weissenberger G."/>
            <person name="Xin Y."/>
            <person name="Zou X."/>
            <person name="Han Y."/>
            <person name="Richards S."/>
            <person name="Worley K."/>
            <person name="Muzny D."/>
            <person name="Gibbs R."/>
        </authorList>
    </citation>
    <scope>NUCLEOTIDE SEQUENCE</scope>
    <source>
        <strain evidence="1">Sampled in the wild</strain>
    </source>
</reference>
<comment type="caution">
    <text evidence="1">The sequence shown here is derived from an EMBL/GenBank/DDBJ whole genome shotgun (WGS) entry which is preliminary data.</text>
</comment>
<protein>
    <submittedName>
        <fullName evidence="1">Uncharacterized protein</fullName>
    </submittedName>
</protein>
<dbReference type="EMBL" id="KZ308528">
    <property type="protein sequence ID" value="KAG8231062.1"/>
    <property type="molecule type" value="Genomic_DNA"/>
</dbReference>
<keyword evidence="2" id="KW-1185">Reference proteome</keyword>
<dbReference type="SUPFAM" id="SSF48726">
    <property type="entry name" value="Immunoglobulin"/>
    <property type="match status" value="1"/>
</dbReference>
<name>A0A8K0K9W0_LADFU</name>
<dbReference type="InterPro" id="IPR036179">
    <property type="entry name" value="Ig-like_dom_sf"/>
</dbReference>
<dbReference type="InterPro" id="IPR013783">
    <property type="entry name" value="Ig-like_fold"/>
</dbReference>
<proteinExistence type="predicted"/>
<evidence type="ECO:0000313" key="2">
    <source>
        <dbReference type="Proteomes" id="UP000792457"/>
    </source>
</evidence>
<dbReference type="AlphaFoldDB" id="A0A8K0K9W0"/>
<sequence length="119" mass="13846">MRFPDTLYNDESERGKLLLAIETGKDSNLFTNVPSFYTHQVPLRRLISLFSRSPKYIIKESKASYKVYMSLTIRGFGRSDIGTYNCVSTNSLGRAEGTLRLYGKHFQWRPWTRLESGRR</sequence>
<reference evidence="1" key="2">
    <citation type="submission" date="2017-10" db="EMBL/GenBank/DDBJ databases">
        <title>Ladona fulva Genome sequencing and assembly.</title>
        <authorList>
            <person name="Murali S."/>
            <person name="Richards S."/>
            <person name="Bandaranaike D."/>
            <person name="Bellair M."/>
            <person name="Blankenburg K."/>
            <person name="Chao H."/>
            <person name="Dinh H."/>
            <person name="Doddapaneni H."/>
            <person name="Dugan-Rocha S."/>
            <person name="Elkadiri S."/>
            <person name="Gnanaolivu R."/>
            <person name="Hernandez B."/>
            <person name="Skinner E."/>
            <person name="Javaid M."/>
            <person name="Lee S."/>
            <person name="Li M."/>
            <person name="Ming W."/>
            <person name="Munidasa M."/>
            <person name="Muniz J."/>
            <person name="Nguyen L."/>
            <person name="Hughes D."/>
            <person name="Osuji N."/>
            <person name="Pu L.-L."/>
            <person name="Puazo M."/>
            <person name="Qu C."/>
            <person name="Quiroz J."/>
            <person name="Raj R."/>
            <person name="Weissenberger G."/>
            <person name="Xin Y."/>
            <person name="Zou X."/>
            <person name="Han Y."/>
            <person name="Worley K."/>
            <person name="Muzny D."/>
            <person name="Gibbs R."/>
        </authorList>
    </citation>
    <scope>NUCLEOTIDE SEQUENCE</scope>
    <source>
        <strain evidence="1">Sampled in the wild</strain>
    </source>
</reference>
<organism evidence="1 2">
    <name type="scientific">Ladona fulva</name>
    <name type="common">Scarce chaser dragonfly</name>
    <name type="synonym">Libellula fulva</name>
    <dbReference type="NCBI Taxonomy" id="123851"/>
    <lineage>
        <taxon>Eukaryota</taxon>
        <taxon>Metazoa</taxon>
        <taxon>Ecdysozoa</taxon>
        <taxon>Arthropoda</taxon>
        <taxon>Hexapoda</taxon>
        <taxon>Insecta</taxon>
        <taxon>Pterygota</taxon>
        <taxon>Palaeoptera</taxon>
        <taxon>Odonata</taxon>
        <taxon>Epiprocta</taxon>
        <taxon>Anisoptera</taxon>
        <taxon>Libelluloidea</taxon>
        <taxon>Libellulidae</taxon>
        <taxon>Ladona</taxon>
    </lineage>
</organism>
<accession>A0A8K0K9W0</accession>
<dbReference type="Proteomes" id="UP000792457">
    <property type="component" value="Unassembled WGS sequence"/>
</dbReference>
<evidence type="ECO:0000313" key="1">
    <source>
        <dbReference type="EMBL" id="KAG8231062.1"/>
    </source>
</evidence>
<dbReference type="OrthoDB" id="10012075at2759"/>
<gene>
    <name evidence="1" type="ORF">J437_LFUL010687</name>
</gene>
<dbReference type="Gene3D" id="2.60.40.10">
    <property type="entry name" value="Immunoglobulins"/>
    <property type="match status" value="1"/>
</dbReference>